<evidence type="ECO:0000256" key="4">
    <source>
        <dbReference type="ARBA" id="ARBA00022723"/>
    </source>
</evidence>
<comment type="caution">
    <text evidence="16">The sequence shown here is derived from an EMBL/GenBank/DDBJ whole genome shotgun (WGS) entry which is preliminary data.</text>
</comment>
<accession>A0A0P7C472</accession>
<feature type="binding site" evidence="11">
    <location>
        <position position="159"/>
    </location>
    <ligand>
        <name>Mg(2+)</name>
        <dbReference type="ChEBI" id="CHEBI:18420"/>
    </ligand>
</feature>
<feature type="binding site" evidence="11">
    <location>
        <begin position="121"/>
        <end position="127"/>
    </location>
    <ligand>
        <name>ATP</name>
        <dbReference type="ChEBI" id="CHEBI:30616"/>
    </ligand>
</feature>
<feature type="domain" description="GHMP kinase N-terminal" evidence="13">
    <location>
        <begin position="90"/>
        <end position="179"/>
    </location>
</feature>
<dbReference type="SUPFAM" id="SSF55060">
    <property type="entry name" value="GHMP Kinase, C-terminal domain"/>
    <property type="match status" value="1"/>
</dbReference>
<keyword evidence="3 11" id="KW-0808">Transferase</keyword>
<feature type="site" description="Transition state stabilizer" evidence="11">
    <location>
        <position position="27"/>
    </location>
</feature>
<dbReference type="RefSeq" id="WP_055143019.1">
    <property type="nucleotide sequence ID" value="NZ_JXSZ01000005.1"/>
</dbReference>
<dbReference type="Gene3D" id="3.30.70.890">
    <property type="entry name" value="GHMP kinase, C-terminal domain"/>
    <property type="match status" value="1"/>
</dbReference>
<evidence type="ECO:0000256" key="10">
    <source>
        <dbReference type="ARBA" id="ARBA00023277"/>
    </source>
</evidence>
<dbReference type="Pfam" id="PF10509">
    <property type="entry name" value="GalKase_gal_bdg"/>
    <property type="match status" value="1"/>
</dbReference>
<feature type="binding site" evidence="11">
    <location>
        <begin position="33"/>
        <end position="36"/>
    </location>
    <ligand>
        <name>substrate</name>
    </ligand>
</feature>
<evidence type="ECO:0000313" key="16">
    <source>
        <dbReference type="EMBL" id="KPM49127.1"/>
    </source>
</evidence>
<evidence type="ECO:0000256" key="6">
    <source>
        <dbReference type="ARBA" id="ARBA00022777"/>
    </source>
</evidence>
<evidence type="ECO:0000256" key="11">
    <source>
        <dbReference type="HAMAP-Rule" id="MF_00246"/>
    </source>
</evidence>
<keyword evidence="5 11" id="KW-0547">Nucleotide-binding</keyword>
<evidence type="ECO:0000256" key="9">
    <source>
        <dbReference type="ARBA" id="ARBA00023144"/>
    </source>
</evidence>
<dbReference type="InterPro" id="IPR006204">
    <property type="entry name" value="GHMP_kinase_N_dom"/>
</dbReference>
<comment type="catalytic activity">
    <reaction evidence="11">
        <text>alpha-D-galactose + ATP = alpha-D-galactose 1-phosphate + ADP + H(+)</text>
        <dbReference type="Rhea" id="RHEA:13553"/>
        <dbReference type="ChEBI" id="CHEBI:15378"/>
        <dbReference type="ChEBI" id="CHEBI:28061"/>
        <dbReference type="ChEBI" id="CHEBI:30616"/>
        <dbReference type="ChEBI" id="CHEBI:58336"/>
        <dbReference type="ChEBI" id="CHEBI:456216"/>
        <dbReference type="EC" id="2.7.1.6"/>
    </reaction>
</comment>
<evidence type="ECO:0000256" key="1">
    <source>
        <dbReference type="ARBA" id="ARBA00006566"/>
    </source>
</evidence>
<keyword evidence="9 11" id="KW-0299">Galactose metabolism</keyword>
<comment type="subcellular location">
    <subcellularLocation>
        <location evidence="11">Cytoplasm</location>
    </subcellularLocation>
</comment>
<comment type="pathway">
    <text evidence="11">Carbohydrate metabolism; galactose metabolism.</text>
</comment>
<dbReference type="NCBIfam" id="TIGR00131">
    <property type="entry name" value="gal_kin"/>
    <property type="match status" value="1"/>
</dbReference>
<dbReference type="Proteomes" id="UP000050454">
    <property type="component" value="Unassembled WGS sequence"/>
</dbReference>
<dbReference type="GO" id="GO:0000287">
    <property type="term" value="F:magnesium ion binding"/>
    <property type="evidence" value="ECO:0007669"/>
    <property type="project" value="UniProtKB-UniRule"/>
</dbReference>
<evidence type="ECO:0000256" key="8">
    <source>
        <dbReference type="ARBA" id="ARBA00022842"/>
    </source>
</evidence>
<dbReference type="GO" id="GO:0005524">
    <property type="term" value="F:ATP binding"/>
    <property type="evidence" value="ECO:0007669"/>
    <property type="project" value="UniProtKB-UniRule"/>
</dbReference>
<dbReference type="InterPro" id="IPR019539">
    <property type="entry name" value="GalKase_N"/>
</dbReference>
<dbReference type="InterPro" id="IPR022963">
    <property type="entry name" value="Galactokinase_bac"/>
</dbReference>
<dbReference type="GO" id="GO:0006012">
    <property type="term" value="P:galactose metabolic process"/>
    <property type="evidence" value="ECO:0007669"/>
    <property type="project" value="UniProtKB-UniRule"/>
</dbReference>
<keyword evidence="2 11" id="KW-0963">Cytoplasm</keyword>
<evidence type="ECO:0000259" key="15">
    <source>
        <dbReference type="Pfam" id="PF10509"/>
    </source>
</evidence>
<dbReference type="Gene3D" id="3.30.230.10">
    <property type="match status" value="1"/>
</dbReference>
<comment type="similarity">
    <text evidence="1 11">Belongs to the GHMP kinase family. GalK subfamily.</text>
</comment>
<reference evidence="16 17" key="1">
    <citation type="submission" date="2015-07" db="EMBL/GenBank/DDBJ databases">
        <title>The draft genome sequence of Leadbetterella sp. JN14-9.</title>
        <authorList>
            <person name="Liu Y."/>
            <person name="Du J."/>
            <person name="Shao Z."/>
        </authorList>
    </citation>
    <scope>NUCLEOTIDE SEQUENCE [LARGE SCALE GENOMIC DNA]</scope>
    <source>
        <strain evidence="16 17">JN14-9</strain>
    </source>
</reference>
<protein>
    <recommendedName>
        <fullName evidence="11 12">Galactokinase</fullName>
        <ecNumber evidence="11 12">2.7.1.6</ecNumber>
    </recommendedName>
    <alternativeName>
        <fullName evidence="11">Galactose kinase</fullName>
    </alternativeName>
</protein>
<dbReference type="InterPro" id="IPR014721">
    <property type="entry name" value="Ribsml_uS5_D2-typ_fold_subgr"/>
</dbReference>
<evidence type="ECO:0000256" key="2">
    <source>
        <dbReference type="ARBA" id="ARBA00022490"/>
    </source>
</evidence>
<dbReference type="EC" id="2.7.1.6" evidence="11 12"/>
<keyword evidence="8 11" id="KW-0460">Magnesium</keyword>
<dbReference type="PRINTS" id="PR00959">
    <property type="entry name" value="MEVGALKINASE"/>
</dbReference>
<feature type="binding site" evidence="11">
    <location>
        <position position="221"/>
    </location>
    <ligand>
        <name>substrate</name>
    </ligand>
</feature>
<dbReference type="Pfam" id="PF00288">
    <property type="entry name" value="GHMP_kinases_N"/>
    <property type="match status" value="1"/>
</dbReference>
<dbReference type="UniPathway" id="UPA00214"/>
<proteinExistence type="inferred from homology"/>
<dbReference type="PANTHER" id="PTHR10457:SF7">
    <property type="entry name" value="GALACTOKINASE-RELATED"/>
    <property type="match status" value="1"/>
</dbReference>
<gene>
    <name evidence="11" type="primary">galK</name>
    <name evidence="16" type="ORF">AFM12_00295</name>
</gene>
<dbReference type="PIRSF" id="PIRSF000530">
    <property type="entry name" value="Galactokinase"/>
    <property type="match status" value="1"/>
</dbReference>
<dbReference type="EMBL" id="LGTQ01000005">
    <property type="protein sequence ID" value="KPM49127.1"/>
    <property type="molecule type" value="Genomic_DNA"/>
</dbReference>
<dbReference type="FunFam" id="3.30.230.10:FF:000017">
    <property type="entry name" value="Galactokinase"/>
    <property type="match status" value="1"/>
</dbReference>
<dbReference type="NCBIfam" id="NF003705">
    <property type="entry name" value="PRK05322.1"/>
    <property type="match status" value="1"/>
</dbReference>
<dbReference type="STRING" id="1605367.AFM12_00295"/>
<dbReference type="FunFam" id="3.30.70.890:FF:000001">
    <property type="entry name" value="Galactokinase"/>
    <property type="match status" value="1"/>
</dbReference>
<feature type="domain" description="Galactokinase N-terminal" evidence="15">
    <location>
        <begin position="8"/>
        <end position="56"/>
    </location>
</feature>
<dbReference type="GO" id="GO:0004335">
    <property type="term" value="F:galactokinase activity"/>
    <property type="evidence" value="ECO:0007669"/>
    <property type="project" value="UniProtKB-UniRule"/>
</dbReference>
<keyword evidence="4 11" id="KW-0479">Metal-binding</keyword>
<feature type="active site" description="Proton acceptor" evidence="11">
    <location>
        <position position="171"/>
    </location>
</feature>
<organism evidence="16 17">
    <name type="scientific">Jiulongibacter sediminis</name>
    <dbReference type="NCBI Taxonomy" id="1605367"/>
    <lineage>
        <taxon>Bacteria</taxon>
        <taxon>Pseudomonadati</taxon>
        <taxon>Bacteroidota</taxon>
        <taxon>Cytophagia</taxon>
        <taxon>Cytophagales</taxon>
        <taxon>Leadbetterellaceae</taxon>
        <taxon>Jiulongibacter</taxon>
    </lineage>
</organism>
<dbReference type="Pfam" id="PF08544">
    <property type="entry name" value="GHMP_kinases_C"/>
    <property type="match status" value="1"/>
</dbReference>
<dbReference type="InterPro" id="IPR013750">
    <property type="entry name" value="GHMP_kinase_C_dom"/>
</dbReference>
<feature type="domain" description="GHMP kinase C-terminal" evidence="14">
    <location>
        <begin position="283"/>
        <end position="363"/>
    </location>
</feature>
<dbReference type="InterPro" id="IPR020568">
    <property type="entry name" value="Ribosomal_Su5_D2-typ_SF"/>
</dbReference>
<dbReference type="InterPro" id="IPR006203">
    <property type="entry name" value="GHMP_knse_ATP-bd_CS"/>
</dbReference>
<evidence type="ECO:0000256" key="12">
    <source>
        <dbReference type="NCBIfam" id="TIGR00131"/>
    </source>
</evidence>
<sequence length="386" mass="42873">MNASLIAKSFQEKFNATPTLQVKAPGRINLIGEHTDYNDGFVLPAAIDKAIYFSLKPREDDQIRLYAVDLNDEINLDLQNLKKSKKAWANFLIGVINELLERGAQITNGFDLAFGGDVPLGAGMSSSAAIESGMGFALNQMFELGLSRLQLAKIAQLAEHNFAGVKCGIMDMYASLFGKSEHLIKLDCRSLSHEYLPFSFDEVSVVLFNTGVKHNLADSAYNKRREECERGVEVLKQRNPDILSLRDATSDDVNAAKSEMTEDVYKRCFFVTSETRRMMEATDALNNQNLIRFGELMYETHDGLSQDYEVSCTELDFLVNLVRDKTGVFGARMMGGGFGGCTINLIDKSKAREIICDVTKAYKDQFGFEAEHFEVCITDGCTVVSG</sequence>
<dbReference type="GO" id="GO:0005829">
    <property type="term" value="C:cytosol"/>
    <property type="evidence" value="ECO:0007669"/>
    <property type="project" value="TreeGrafter"/>
</dbReference>
<feature type="binding site" evidence="11">
    <location>
        <position position="127"/>
    </location>
    <ligand>
        <name>Mg(2+)</name>
        <dbReference type="ChEBI" id="CHEBI:18420"/>
    </ligand>
</feature>
<keyword evidence="7 11" id="KW-0067">ATP-binding</keyword>
<comment type="function">
    <text evidence="11">Catalyzes the transfer of the gamma-phosphate of ATP to D-galactose to form alpha-D-galactose-1-phosphate (Gal-1-P).</text>
</comment>
<dbReference type="HAMAP" id="MF_00246">
    <property type="entry name" value="Galactokinase"/>
    <property type="match status" value="1"/>
</dbReference>
<dbReference type="PROSITE" id="PS00627">
    <property type="entry name" value="GHMP_KINASES_ATP"/>
    <property type="match status" value="1"/>
</dbReference>
<evidence type="ECO:0000259" key="14">
    <source>
        <dbReference type="Pfam" id="PF08544"/>
    </source>
</evidence>
<dbReference type="PATRIC" id="fig|1605367.3.peg.1381"/>
<evidence type="ECO:0000256" key="7">
    <source>
        <dbReference type="ARBA" id="ARBA00022840"/>
    </source>
</evidence>
<evidence type="ECO:0000256" key="5">
    <source>
        <dbReference type="ARBA" id="ARBA00022741"/>
    </source>
</evidence>
<keyword evidence="17" id="KW-1185">Reference proteome</keyword>
<dbReference type="InterPro" id="IPR036554">
    <property type="entry name" value="GHMP_kinase_C_sf"/>
</dbReference>
<comment type="caution">
    <text evidence="11">Lacks conserved residue(s) required for the propagation of feature annotation.</text>
</comment>
<evidence type="ECO:0000259" key="13">
    <source>
        <dbReference type="Pfam" id="PF00288"/>
    </source>
</evidence>
<dbReference type="OrthoDB" id="250531at2"/>
<evidence type="ECO:0000313" key="17">
    <source>
        <dbReference type="Proteomes" id="UP000050454"/>
    </source>
</evidence>
<name>A0A0P7C472_9BACT</name>
<dbReference type="InterPro" id="IPR000705">
    <property type="entry name" value="Galactokinase"/>
</dbReference>
<dbReference type="PANTHER" id="PTHR10457">
    <property type="entry name" value="MEVALONATE KINASE/GALACTOKINASE"/>
    <property type="match status" value="1"/>
</dbReference>
<keyword evidence="6 11" id="KW-0418">Kinase</keyword>
<dbReference type="PROSITE" id="PS00106">
    <property type="entry name" value="GALACTOKINASE"/>
    <property type="match status" value="1"/>
</dbReference>
<dbReference type="InterPro" id="IPR006206">
    <property type="entry name" value="Mevalonate/galactokinase"/>
</dbReference>
<dbReference type="InterPro" id="IPR019741">
    <property type="entry name" value="Galactokinase_CS"/>
</dbReference>
<dbReference type="SUPFAM" id="SSF54211">
    <property type="entry name" value="Ribosomal protein S5 domain 2-like"/>
    <property type="match status" value="1"/>
</dbReference>
<dbReference type="PRINTS" id="PR00473">
    <property type="entry name" value="GALCTOKINASE"/>
</dbReference>
<keyword evidence="10 11" id="KW-0119">Carbohydrate metabolism</keyword>
<evidence type="ECO:0000256" key="3">
    <source>
        <dbReference type="ARBA" id="ARBA00022679"/>
    </source>
</evidence>
<dbReference type="AlphaFoldDB" id="A0A0P7C472"/>